<gene>
    <name evidence="2" type="ORF">EQU24_12925</name>
</gene>
<evidence type="ECO:0000313" key="2">
    <source>
        <dbReference type="EMBL" id="QCW83040.1"/>
    </source>
</evidence>
<keyword evidence="1" id="KW-1133">Transmembrane helix</keyword>
<dbReference type="Pfam" id="PF10095">
    <property type="entry name" value="DUF2333"/>
    <property type="match status" value="1"/>
</dbReference>
<dbReference type="STRING" id="675511.GCA_000341735_00456"/>
<feature type="transmembrane region" description="Helical" evidence="1">
    <location>
        <begin position="15"/>
        <end position="37"/>
    </location>
</feature>
<evidence type="ECO:0000313" key="3">
    <source>
        <dbReference type="Proteomes" id="UP000305881"/>
    </source>
</evidence>
<proteinExistence type="predicted"/>
<dbReference type="InterPro" id="IPR016936">
    <property type="entry name" value="UCP029693"/>
</dbReference>
<dbReference type="KEGG" id="mbur:EQU24_12925"/>
<accession>A0A4P9UR63</accession>
<dbReference type="Proteomes" id="UP000305881">
    <property type="component" value="Chromosome"/>
</dbReference>
<dbReference type="RefSeq" id="WP_017839106.1">
    <property type="nucleotide sequence ID" value="NZ_CP035467.1"/>
</dbReference>
<keyword evidence="1" id="KW-0812">Transmembrane</keyword>
<dbReference type="PIRSF" id="PIRSF029693">
    <property type="entry name" value="UCP029693"/>
    <property type="match status" value="1"/>
</dbReference>
<keyword evidence="3" id="KW-1185">Reference proteome</keyword>
<dbReference type="OrthoDB" id="5821246at2"/>
<sequence>MSENDLPQNTQYKGILWTLGVIASAVLIVILILATWWSQEPDPFNVYDEAIERSKVDDTTDIPLGYVYANTLAHIAEVLLHKPGGYITNDAAPPGVFMDNMPNWELGALVILRDATTALRNHFARDQSQSAEDPDLAIAEPYFYYERNSWALPSTEAEYQKGIDSLHNYMTRLQKPAGKKAARFYARADNLWQYTEIVIKRLGNLSVRLAASTEKTYIREMTLQQTLTPEADKLKQEHLSTEPLEQTPWLLVDDMFWEARGSAWALLHILKAIEHDFRSILISKRAMNTVDIMIRALESSLQPIMSPVILNGSGYGLFANYSLTMANYIARANAAALDLRDILNRG</sequence>
<dbReference type="EMBL" id="CP035467">
    <property type="protein sequence ID" value="QCW83040.1"/>
    <property type="molecule type" value="Genomic_DNA"/>
</dbReference>
<dbReference type="AlphaFoldDB" id="A0A4P9UR63"/>
<reference evidence="3" key="1">
    <citation type="journal article" date="2019" name="J. Bacteriol.">
        <title>A Mutagenic Screen Identifies a TonB-Dependent Receptor Required for the Lanthanide Metal Switch in the Type I Methanotroph 'Methylotuvimicrobium buryatense' 5GB1C.</title>
        <authorList>
            <person name="Groom J.D."/>
            <person name="Ford S.M."/>
            <person name="Pesesky M.W."/>
            <person name="Lidstrom M.E."/>
        </authorList>
    </citation>
    <scope>NUCLEOTIDE SEQUENCE [LARGE SCALE GENOMIC DNA]</scope>
    <source>
        <strain evidence="3">5GB1C</strain>
    </source>
</reference>
<evidence type="ECO:0000256" key="1">
    <source>
        <dbReference type="SAM" id="Phobius"/>
    </source>
</evidence>
<organism evidence="2 3">
    <name type="scientific">Methylotuvimicrobium buryatense</name>
    <name type="common">Methylomicrobium buryatense</name>
    <dbReference type="NCBI Taxonomy" id="95641"/>
    <lineage>
        <taxon>Bacteria</taxon>
        <taxon>Pseudomonadati</taxon>
        <taxon>Pseudomonadota</taxon>
        <taxon>Gammaproteobacteria</taxon>
        <taxon>Methylococcales</taxon>
        <taxon>Methylococcaceae</taxon>
        <taxon>Methylotuvimicrobium</taxon>
    </lineage>
</organism>
<name>A0A4P9UR63_METBY</name>
<keyword evidence="1" id="KW-0472">Membrane</keyword>
<protein>
    <submittedName>
        <fullName evidence="2">DUF2333 family protein</fullName>
    </submittedName>
</protein>